<evidence type="ECO:0000313" key="2">
    <source>
        <dbReference type="EMBL" id="VDK53395.1"/>
    </source>
</evidence>
<evidence type="ECO:0000256" key="1">
    <source>
        <dbReference type="SAM" id="MobiDB-lite"/>
    </source>
</evidence>
<organism evidence="2 3">
    <name type="scientific">Cylicostephanus goldi</name>
    <name type="common">Nematode worm</name>
    <dbReference type="NCBI Taxonomy" id="71465"/>
    <lineage>
        <taxon>Eukaryota</taxon>
        <taxon>Metazoa</taxon>
        <taxon>Ecdysozoa</taxon>
        <taxon>Nematoda</taxon>
        <taxon>Chromadorea</taxon>
        <taxon>Rhabditida</taxon>
        <taxon>Rhabditina</taxon>
        <taxon>Rhabditomorpha</taxon>
        <taxon>Strongyloidea</taxon>
        <taxon>Strongylidae</taxon>
        <taxon>Cylicostephanus</taxon>
    </lineage>
</organism>
<proteinExistence type="predicted"/>
<gene>
    <name evidence="2" type="ORF">CGOC_LOCUS2667</name>
</gene>
<dbReference type="OrthoDB" id="5873841at2759"/>
<dbReference type="EMBL" id="UYRV01006142">
    <property type="protein sequence ID" value="VDK53395.1"/>
    <property type="molecule type" value="Genomic_DNA"/>
</dbReference>
<evidence type="ECO:0000313" key="3">
    <source>
        <dbReference type="Proteomes" id="UP000271889"/>
    </source>
</evidence>
<sequence>MKSAEIDYKGTKQAALVMQAEYKGDVKHELDDEQSKAISHIAFDPSQNSIAYIGTQVEQLEGASQMTIPGNVEDAEAAQGTPDKALLAERVSKSAETTTTKTSSPEALKSRSKEEFKGTPSKIKGIGR</sequence>
<keyword evidence="3" id="KW-1185">Reference proteome</keyword>
<accession>A0A3P6RHU5</accession>
<dbReference type="Proteomes" id="UP000271889">
    <property type="component" value="Unassembled WGS sequence"/>
</dbReference>
<dbReference type="AlphaFoldDB" id="A0A3P6RHU5"/>
<feature type="region of interest" description="Disordered" evidence="1">
    <location>
        <begin position="89"/>
        <end position="128"/>
    </location>
</feature>
<reference evidence="2 3" key="1">
    <citation type="submission" date="2018-11" db="EMBL/GenBank/DDBJ databases">
        <authorList>
            <consortium name="Pathogen Informatics"/>
        </authorList>
    </citation>
    <scope>NUCLEOTIDE SEQUENCE [LARGE SCALE GENOMIC DNA]</scope>
</reference>
<feature type="compositionally biased region" description="Low complexity" evidence="1">
    <location>
        <begin position="94"/>
        <end position="107"/>
    </location>
</feature>
<protein>
    <submittedName>
        <fullName evidence="2">Uncharacterized protein</fullName>
    </submittedName>
</protein>
<feature type="compositionally biased region" description="Basic and acidic residues" evidence="1">
    <location>
        <begin position="108"/>
        <end position="117"/>
    </location>
</feature>
<name>A0A3P6RHU5_CYLGO</name>